<dbReference type="InterPro" id="IPR002130">
    <property type="entry name" value="Cyclophilin-type_PPIase_dom"/>
</dbReference>
<feature type="transmembrane region" description="Helical" evidence="3">
    <location>
        <begin position="33"/>
        <end position="53"/>
    </location>
</feature>
<dbReference type="PANTHER" id="PTHR45625:SF3">
    <property type="entry name" value="PEPTIDYL-PROLYL CIS-TRANS ISOMERASE B-RELATED"/>
    <property type="match status" value="1"/>
</dbReference>
<dbReference type="PANTHER" id="PTHR45625">
    <property type="entry name" value="PEPTIDYL-PROLYL CIS-TRANS ISOMERASE-RELATED"/>
    <property type="match status" value="1"/>
</dbReference>
<feature type="region of interest" description="Disordered" evidence="2">
    <location>
        <begin position="1"/>
        <end position="29"/>
    </location>
</feature>
<reference evidence="5 6" key="1">
    <citation type="submission" date="2018-06" db="EMBL/GenBank/DDBJ databases">
        <authorList>
            <consortium name="Pathogen Informatics"/>
            <person name="Doyle S."/>
        </authorList>
    </citation>
    <scope>NUCLEOTIDE SEQUENCE [LARGE SCALE GENOMIC DNA]</scope>
    <source>
        <strain evidence="5 6">NCTC10821</strain>
    </source>
</reference>
<accession>A0A378T969</accession>
<evidence type="ECO:0000313" key="5">
    <source>
        <dbReference type="EMBL" id="STZ56964.1"/>
    </source>
</evidence>
<dbReference type="GO" id="GO:0003755">
    <property type="term" value="F:peptidyl-prolyl cis-trans isomerase activity"/>
    <property type="evidence" value="ECO:0007669"/>
    <property type="project" value="InterPro"/>
</dbReference>
<dbReference type="Pfam" id="PF00160">
    <property type="entry name" value="Pro_isomerase"/>
    <property type="match status" value="1"/>
</dbReference>
<dbReference type="RefSeq" id="WP_115277375.1">
    <property type="nucleotide sequence ID" value="NZ_AP022600.1"/>
</dbReference>
<keyword evidence="3" id="KW-0812">Transmembrane</keyword>
<keyword evidence="6" id="KW-1185">Reference proteome</keyword>
<dbReference type="PRINTS" id="PR00153">
    <property type="entry name" value="CSAPPISMRASE"/>
</dbReference>
<dbReference type="OrthoDB" id="5507614at2"/>
<dbReference type="Pfam" id="PF13828">
    <property type="entry name" value="DUF4190"/>
    <property type="match status" value="1"/>
</dbReference>
<evidence type="ECO:0000256" key="3">
    <source>
        <dbReference type="SAM" id="Phobius"/>
    </source>
</evidence>
<dbReference type="SUPFAM" id="SSF50891">
    <property type="entry name" value="Cyclophilin-like"/>
    <property type="match status" value="1"/>
</dbReference>
<dbReference type="AlphaFoldDB" id="A0A378T969"/>
<dbReference type="CDD" id="cd00317">
    <property type="entry name" value="cyclophilin"/>
    <property type="match status" value="1"/>
</dbReference>
<organism evidence="5 6">
    <name type="scientific">Mycolicibacterium tokaiense</name>
    <dbReference type="NCBI Taxonomy" id="39695"/>
    <lineage>
        <taxon>Bacteria</taxon>
        <taxon>Bacillati</taxon>
        <taxon>Actinomycetota</taxon>
        <taxon>Actinomycetes</taxon>
        <taxon>Mycobacteriales</taxon>
        <taxon>Mycobacteriaceae</taxon>
        <taxon>Mycolicibacterium</taxon>
    </lineage>
</organism>
<feature type="region of interest" description="Disordered" evidence="2">
    <location>
        <begin position="231"/>
        <end position="252"/>
    </location>
</feature>
<sequence>MTVPPPYGPPTPQWPAQPWPPQPAPEPARPTNGLAVASIISAVLFAPLGVVFGHLSLWQIKRSAATNPQEGRNLAIAGLIIGYSLIVTMVVAVVAVSSFFTWVNSELDRYDRAAPPPLTPLPPPAALPAFDPPADLGNACSYPATAAPAAKPAEPPRSGAVPTAPATVTATMTTSDGAVGLELDNGRAPCTVNSFVSLAQQGYFDDTPCHRLTANNSLSVLQCGDPSGTGTGGPGYEFANEYPTSQYPPDDPDLSRAVLYPRGTLAMANAGPDTNGSQFFIVYQDSRLPPSYTVFGSVDETGLATVDEIAERGVAGGNLDGRPARPVTVESIRLD</sequence>
<dbReference type="InterPro" id="IPR029000">
    <property type="entry name" value="Cyclophilin-like_dom_sf"/>
</dbReference>
<evidence type="ECO:0000256" key="2">
    <source>
        <dbReference type="SAM" id="MobiDB-lite"/>
    </source>
</evidence>
<dbReference type="Gene3D" id="2.40.100.10">
    <property type="entry name" value="Cyclophilin-like"/>
    <property type="match status" value="1"/>
</dbReference>
<protein>
    <submittedName>
        <fullName evidence="5">Peptidyl-prolyl cis-trans isomerase (Rotamase) -cyclophilin family</fullName>
    </submittedName>
</protein>
<keyword evidence="3" id="KW-1133">Transmembrane helix</keyword>
<dbReference type="InterPro" id="IPR025241">
    <property type="entry name" value="DUF4190"/>
</dbReference>
<comment type="function">
    <text evidence="1">PPIases accelerate the folding of proteins. It catalyzes the cis-trans isomerization of proline imidic peptide bonds in oligopeptides.</text>
</comment>
<feature type="domain" description="PPIase cyclophilin-type" evidence="4">
    <location>
        <begin position="177"/>
        <end position="334"/>
    </location>
</feature>
<evidence type="ECO:0000313" key="6">
    <source>
        <dbReference type="Proteomes" id="UP000254978"/>
    </source>
</evidence>
<keyword evidence="3" id="KW-0472">Membrane</keyword>
<evidence type="ECO:0000259" key="4">
    <source>
        <dbReference type="PROSITE" id="PS50072"/>
    </source>
</evidence>
<feature type="transmembrane region" description="Helical" evidence="3">
    <location>
        <begin position="74"/>
        <end position="102"/>
    </location>
</feature>
<dbReference type="PROSITE" id="PS50072">
    <property type="entry name" value="CSA_PPIASE_2"/>
    <property type="match status" value="1"/>
</dbReference>
<feature type="compositionally biased region" description="Pro residues" evidence="2">
    <location>
        <begin position="1"/>
        <end position="28"/>
    </location>
</feature>
<name>A0A378T969_9MYCO</name>
<gene>
    <name evidence="5" type="ORF">NCTC10821_00457</name>
</gene>
<dbReference type="InterPro" id="IPR044666">
    <property type="entry name" value="Cyclophilin_A-like"/>
</dbReference>
<proteinExistence type="predicted"/>
<keyword evidence="5" id="KW-0413">Isomerase</keyword>
<dbReference type="EMBL" id="UGQT01000001">
    <property type="protein sequence ID" value="STZ56964.1"/>
    <property type="molecule type" value="Genomic_DNA"/>
</dbReference>
<dbReference type="Proteomes" id="UP000254978">
    <property type="component" value="Unassembled WGS sequence"/>
</dbReference>
<evidence type="ECO:0000256" key="1">
    <source>
        <dbReference type="ARBA" id="ARBA00002388"/>
    </source>
</evidence>